<evidence type="ECO:0000256" key="11">
    <source>
        <dbReference type="ARBA" id="ARBA00040950"/>
    </source>
</evidence>
<dbReference type="PROSITE" id="PS51450">
    <property type="entry name" value="LRR"/>
    <property type="match status" value="3"/>
</dbReference>
<evidence type="ECO:0000256" key="1">
    <source>
        <dbReference type="ARBA" id="ARBA00004611"/>
    </source>
</evidence>
<dbReference type="SMART" id="SM00365">
    <property type="entry name" value="LRR_SD22"/>
    <property type="match status" value="4"/>
</dbReference>
<dbReference type="InterPro" id="IPR003591">
    <property type="entry name" value="Leu-rich_rpt_typical-subtyp"/>
</dbReference>
<protein>
    <recommendedName>
        <fullName evidence="11">Dynein regulatory complex subunit 3</fullName>
    </recommendedName>
</protein>
<evidence type="ECO:0000256" key="8">
    <source>
        <dbReference type="ARBA" id="ARBA00023212"/>
    </source>
</evidence>
<dbReference type="InParanoid" id="A0A6P7IRZ6"/>
<reference evidence="13" key="1">
    <citation type="submission" date="2025-08" db="UniProtKB">
        <authorList>
            <consortium name="RefSeq"/>
        </authorList>
    </citation>
    <scope>IDENTIFICATION</scope>
</reference>
<keyword evidence="12" id="KW-1185">Reference proteome</keyword>
<evidence type="ECO:0000313" key="12">
    <source>
        <dbReference type="Proteomes" id="UP000515145"/>
    </source>
</evidence>
<evidence type="ECO:0000256" key="7">
    <source>
        <dbReference type="ARBA" id="ARBA00023069"/>
    </source>
</evidence>
<dbReference type="AlphaFoldDB" id="A0A6P7IRZ6"/>
<comment type="subcellular location">
    <subcellularLocation>
        <location evidence="1">Cytoplasm</location>
        <location evidence="1">Cytoskeleton</location>
        <location evidence="1">Flagellum axoneme</location>
    </subcellularLocation>
</comment>
<dbReference type="Gene3D" id="3.80.10.10">
    <property type="entry name" value="Ribonuclease Inhibitor"/>
    <property type="match status" value="1"/>
</dbReference>
<dbReference type="InterPro" id="IPR001611">
    <property type="entry name" value="Leu-rich_rpt"/>
</dbReference>
<keyword evidence="9" id="KW-0966">Cell projection</keyword>
<keyword evidence="5" id="KW-0282">Flagellum</keyword>
<accession>A0A6P7IRZ6</accession>
<evidence type="ECO:0000256" key="10">
    <source>
        <dbReference type="ARBA" id="ARBA00038378"/>
    </source>
</evidence>
<dbReference type="OrthoDB" id="27917at2759"/>
<evidence type="ECO:0000256" key="6">
    <source>
        <dbReference type="ARBA" id="ARBA00023054"/>
    </source>
</evidence>
<organism evidence="12 13">
    <name type="scientific">Parambassis ranga</name>
    <name type="common">Indian glassy fish</name>
    <dbReference type="NCBI Taxonomy" id="210632"/>
    <lineage>
        <taxon>Eukaryota</taxon>
        <taxon>Metazoa</taxon>
        <taxon>Chordata</taxon>
        <taxon>Craniata</taxon>
        <taxon>Vertebrata</taxon>
        <taxon>Euteleostomi</taxon>
        <taxon>Actinopterygii</taxon>
        <taxon>Neopterygii</taxon>
        <taxon>Teleostei</taxon>
        <taxon>Neoteleostei</taxon>
        <taxon>Acanthomorphata</taxon>
        <taxon>Ovalentaria</taxon>
        <taxon>Ambassidae</taxon>
        <taxon>Parambassis</taxon>
    </lineage>
</organism>
<keyword evidence="3" id="KW-0433">Leucine-rich repeat</keyword>
<dbReference type="Pfam" id="PF14580">
    <property type="entry name" value="LRR_9"/>
    <property type="match status" value="1"/>
</dbReference>
<comment type="similarity">
    <text evidence="10">Belongs to the DRC3 family.</text>
</comment>
<keyword evidence="6" id="KW-0175">Coiled coil</keyword>
<evidence type="ECO:0000256" key="3">
    <source>
        <dbReference type="ARBA" id="ARBA00022614"/>
    </source>
</evidence>
<dbReference type="InterPro" id="IPR032675">
    <property type="entry name" value="LRR_dom_sf"/>
</dbReference>
<evidence type="ECO:0000256" key="5">
    <source>
        <dbReference type="ARBA" id="ARBA00022846"/>
    </source>
</evidence>
<dbReference type="RefSeq" id="XP_028268413.1">
    <property type="nucleotide sequence ID" value="XM_028412612.1"/>
</dbReference>
<evidence type="ECO:0000313" key="13">
    <source>
        <dbReference type="RefSeq" id="XP_028268413.1"/>
    </source>
</evidence>
<dbReference type="InterPro" id="IPR050576">
    <property type="entry name" value="Cilia_flagella_integrity"/>
</dbReference>
<keyword evidence="4" id="KW-0677">Repeat</keyword>
<dbReference type="PANTHER" id="PTHR45973">
    <property type="entry name" value="PROTEIN PHOSPHATASE 1 REGULATORY SUBUNIT SDS22-RELATED"/>
    <property type="match status" value="1"/>
</dbReference>
<gene>
    <name evidence="13" type="primary">drc3</name>
</gene>
<keyword evidence="8" id="KW-0206">Cytoskeleton</keyword>
<keyword evidence="7" id="KW-0969">Cilium</keyword>
<dbReference type="GeneID" id="114440266"/>
<dbReference type="GO" id="GO:0005929">
    <property type="term" value="C:cilium"/>
    <property type="evidence" value="ECO:0007669"/>
    <property type="project" value="TreeGrafter"/>
</dbReference>
<evidence type="ECO:0000256" key="4">
    <source>
        <dbReference type="ARBA" id="ARBA00022737"/>
    </source>
</evidence>
<dbReference type="CTD" id="83450"/>
<evidence type="ECO:0000256" key="2">
    <source>
        <dbReference type="ARBA" id="ARBA00022490"/>
    </source>
</evidence>
<dbReference type="SMART" id="SM00369">
    <property type="entry name" value="LRR_TYP"/>
    <property type="match status" value="3"/>
</dbReference>
<sequence>MLQKAISEQVKQPQSTVKETDFDQVLQLRLEYRNIQTIEHLWDFLSLSRLELNNNDIKKIQGLDYLVNLTWLNLSFNKIRKIEGLEFLVKLQVLNLSNNRISVLENMDTLENLTHFMISNNLLRRLDNVLCLKQFKNLVTVTLGGNPFRQEEDYKHFVAAFVPNLTYLDFRPLDEDTRKEASARYFHELQKIESEEVEKQKKDRTQEDQEAELQLHKDAFVELLNGSHLFTSMFKGDPEAATLHSVPGVATLLHTFKQQMEELCMQLFSKGLSEHEQREAAVSSFFSGQNKAVEDYQQKASKTRRHFDRRYSEWIGEFVKLTDPNSLKVRIQQCNEEINQFHQNLLTLEFQLVSTLEANIKAFDTLISDTVGNFSETAQGIFVQCRDLENSYNQKVQAVAVEILEDVAADSLPEDMQTEDIMMLFSDKHQVMDALTHGHDNHLLKINDRETELVTRLSAWQGNLMKEIRDNELKRNRINIKDINRYTDYLKERLEKLSCETVPQKYGRVAGAAV</sequence>
<dbReference type="Proteomes" id="UP000515145">
    <property type="component" value="Chromosome 8"/>
</dbReference>
<evidence type="ECO:0000256" key="9">
    <source>
        <dbReference type="ARBA" id="ARBA00023273"/>
    </source>
</evidence>
<dbReference type="PANTHER" id="PTHR45973:SF12">
    <property type="entry name" value="DYNEIN REGULATORY COMPLEX SUBUNIT 3"/>
    <property type="match status" value="1"/>
</dbReference>
<dbReference type="SUPFAM" id="SSF52058">
    <property type="entry name" value="L domain-like"/>
    <property type="match status" value="1"/>
</dbReference>
<name>A0A6P7IRZ6_9TELE</name>
<keyword evidence="2" id="KW-0963">Cytoplasm</keyword>
<proteinExistence type="inferred from homology"/>